<evidence type="ECO:0000256" key="8">
    <source>
        <dbReference type="PROSITE-ProRule" id="PRU01360"/>
    </source>
</evidence>
<dbReference type="GO" id="GO:0009279">
    <property type="term" value="C:cell outer membrane"/>
    <property type="evidence" value="ECO:0007669"/>
    <property type="project" value="UniProtKB-SubCell"/>
</dbReference>
<feature type="domain" description="TonB-dependent receptor-like beta-barrel" evidence="11">
    <location>
        <begin position="525"/>
        <end position="1085"/>
    </location>
</feature>
<dbReference type="Gene3D" id="2.170.130.10">
    <property type="entry name" value="TonB-dependent receptor, plug domain"/>
    <property type="match status" value="1"/>
</dbReference>
<keyword evidence="10" id="KW-1133">Transmembrane helix</keyword>
<evidence type="ECO:0000256" key="1">
    <source>
        <dbReference type="ARBA" id="ARBA00004571"/>
    </source>
</evidence>
<comment type="caution">
    <text evidence="13">The sequence shown here is derived from an EMBL/GenBank/DDBJ whole genome shotgun (WGS) entry which is preliminary data.</text>
</comment>
<dbReference type="Pfam" id="PF13715">
    <property type="entry name" value="CarbopepD_reg_2"/>
    <property type="match status" value="1"/>
</dbReference>
<organism evidence="13 14">
    <name type="scientific">Chitinophaga skermanii</name>
    <dbReference type="NCBI Taxonomy" id="331697"/>
    <lineage>
        <taxon>Bacteria</taxon>
        <taxon>Pseudomonadati</taxon>
        <taxon>Bacteroidota</taxon>
        <taxon>Chitinophagia</taxon>
        <taxon>Chitinophagales</taxon>
        <taxon>Chitinophagaceae</taxon>
        <taxon>Chitinophaga</taxon>
    </lineage>
</organism>
<dbReference type="InterPro" id="IPR039426">
    <property type="entry name" value="TonB-dep_rcpt-like"/>
</dbReference>
<evidence type="ECO:0000259" key="12">
    <source>
        <dbReference type="Pfam" id="PF07715"/>
    </source>
</evidence>
<comment type="similarity">
    <text evidence="8 9">Belongs to the TonB-dependent receptor family.</text>
</comment>
<dbReference type="NCBIfam" id="TIGR04056">
    <property type="entry name" value="OMP_RagA_SusC"/>
    <property type="match status" value="1"/>
</dbReference>
<dbReference type="InterPro" id="IPR036942">
    <property type="entry name" value="Beta-barrel_TonB_sf"/>
</dbReference>
<keyword evidence="4 8" id="KW-0812">Transmembrane</keyword>
<keyword evidence="7 8" id="KW-0998">Cell outer membrane</keyword>
<dbReference type="Proteomes" id="UP000249547">
    <property type="component" value="Unassembled WGS sequence"/>
</dbReference>
<evidence type="ECO:0000256" key="10">
    <source>
        <dbReference type="SAM" id="Phobius"/>
    </source>
</evidence>
<protein>
    <submittedName>
        <fullName evidence="13">TonB-linked SusC/RagA family outer membrane protein</fullName>
    </submittedName>
</protein>
<evidence type="ECO:0000256" key="3">
    <source>
        <dbReference type="ARBA" id="ARBA00022452"/>
    </source>
</evidence>
<evidence type="ECO:0000256" key="9">
    <source>
        <dbReference type="RuleBase" id="RU003357"/>
    </source>
</evidence>
<evidence type="ECO:0000313" key="14">
    <source>
        <dbReference type="Proteomes" id="UP000249547"/>
    </source>
</evidence>
<dbReference type="FunFam" id="2.170.130.10:FF:000003">
    <property type="entry name" value="SusC/RagA family TonB-linked outer membrane protein"/>
    <property type="match status" value="1"/>
</dbReference>
<dbReference type="Pfam" id="PF07715">
    <property type="entry name" value="Plug"/>
    <property type="match status" value="1"/>
</dbReference>
<dbReference type="InterPro" id="IPR000531">
    <property type="entry name" value="Beta-barrel_TonB"/>
</dbReference>
<dbReference type="Gene3D" id="2.40.170.20">
    <property type="entry name" value="TonB-dependent receptor, beta-barrel domain"/>
    <property type="match status" value="1"/>
</dbReference>
<dbReference type="InterPro" id="IPR037066">
    <property type="entry name" value="Plug_dom_sf"/>
</dbReference>
<keyword evidence="14" id="KW-1185">Reference proteome</keyword>
<evidence type="ECO:0000259" key="11">
    <source>
        <dbReference type="Pfam" id="PF00593"/>
    </source>
</evidence>
<dbReference type="OrthoDB" id="9768177at2"/>
<dbReference type="InterPro" id="IPR023996">
    <property type="entry name" value="TonB-dep_OMP_SusC/RagA"/>
</dbReference>
<dbReference type="InterPro" id="IPR012910">
    <property type="entry name" value="Plug_dom"/>
</dbReference>
<dbReference type="PROSITE" id="PS52016">
    <property type="entry name" value="TONB_DEPENDENT_REC_3"/>
    <property type="match status" value="1"/>
</dbReference>
<evidence type="ECO:0000256" key="5">
    <source>
        <dbReference type="ARBA" id="ARBA00023077"/>
    </source>
</evidence>
<proteinExistence type="inferred from homology"/>
<dbReference type="Gene3D" id="2.60.40.1120">
    <property type="entry name" value="Carboxypeptidase-like, regulatory domain"/>
    <property type="match status" value="1"/>
</dbReference>
<dbReference type="Pfam" id="PF00593">
    <property type="entry name" value="TonB_dep_Rec_b-barrel"/>
    <property type="match status" value="1"/>
</dbReference>
<evidence type="ECO:0000313" key="13">
    <source>
        <dbReference type="EMBL" id="RAJ00498.1"/>
    </source>
</evidence>
<dbReference type="InterPro" id="IPR008969">
    <property type="entry name" value="CarboxyPept-like_regulatory"/>
</dbReference>
<keyword evidence="3 8" id="KW-1134">Transmembrane beta strand</keyword>
<comment type="subcellular location">
    <subcellularLocation>
        <location evidence="1 8">Cell outer membrane</location>
        <topology evidence="1 8">Multi-pass membrane protein</topology>
    </subcellularLocation>
</comment>
<keyword evidence="6 8" id="KW-0472">Membrane</keyword>
<evidence type="ECO:0000256" key="4">
    <source>
        <dbReference type="ARBA" id="ARBA00022692"/>
    </source>
</evidence>
<dbReference type="RefSeq" id="WP_111599609.1">
    <property type="nucleotide sequence ID" value="NZ_QLLL01000008.1"/>
</dbReference>
<dbReference type="SUPFAM" id="SSF56935">
    <property type="entry name" value="Porins"/>
    <property type="match status" value="1"/>
</dbReference>
<gene>
    <name evidence="13" type="ORF">LX64_04205</name>
</gene>
<feature type="domain" description="TonB-dependent receptor plug" evidence="12">
    <location>
        <begin position="256"/>
        <end position="362"/>
    </location>
</feature>
<dbReference type="SUPFAM" id="SSF49464">
    <property type="entry name" value="Carboxypeptidase regulatory domain-like"/>
    <property type="match status" value="1"/>
</dbReference>
<dbReference type="EMBL" id="QLLL01000008">
    <property type="protein sequence ID" value="RAJ00498.1"/>
    <property type="molecule type" value="Genomic_DNA"/>
</dbReference>
<name>A0A327Q9L3_9BACT</name>
<evidence type="ECO:0000256" key="7">
    <source>
        <dbReference type="ARBA" id="ARBA00023237"/>
    </source>
</evidence>
<sequence length="1124" mass="124179">MQKTSLLPVANAPFYARCRRLLENNQTTLRFIMKVNVILAIIIALSGQLLLASTMKGQGKTNLAITFGAQEESLKSALSRMERLANIRFIYRQEQVANYKNISIPKASRSLGEQLELVFENTPLRYRVVNDHFIIYNAQTEATDHLPVPTEQRTAADNGAIHGKVVDSKGDVIIGATIHIAGTSFGTSSNANGEFSIKNLKAGEYTIVVSFIGFEKVTKQVKVDNNDVQLSIVLPEAVNPLNEVVVVAYDNQKRSSFTGSAATVKTAAFARSPRATLQENLQGNVAGVIASNGSGQPGATPNIRIRGIGSINAGSAPLYVVDGVPLAATSVSSLNSQDIESFTVLKDASAASLYGSRAANGVILITTKKGNAGKTVFNASSQFGFNKVTLTDKHYPLNTREMLELLREGWVNSGQPESTFKDEIASVGIDTTVDTDWFDVLTRNGAYQQYDLSASGGTDKTKFYVSGSYYTSKAALEGSDWKRYTGTFRLTNQATKNLSFNIGLQLSYRSMHTQPDEGSNGNPVRMYKRYQPWLRVFKEDGTYDLSYANNYNPLAIVRENFNLTSDYGAVGKAGAKYTLTDWLSLENQTSFDFNYNDQKIFYKAGIGTARSNGGEAYYNTYRVLNWVSTSILRANKQFGQHGVGAFIGYEAQKVTGSGNSAGVQNFLPNTTTLDNASIATGAGSNETMSALNSMFASANYNYKSRYYVSASVRRDGSSRFGNMRRFGTFWSVGASWNVGEETFMKAQSTISELRLRTSYGVNGNQDIDNFASRALYAGSDYDQKPGYVFSRYGNNLLTWEKNKPFNVGVDYGLWNNRVTGTVEYYIRKTSDLLLDMPISATNGATSIFTNVGAMENSGFEFEITTQNILAQENGFGWNTSLNFSTLKNRITALSSPYSGDSYNRYVGGDFYQYYLRGYAGVDQTNGDALWYTDATKTKTTNDYGKATQFNQGSALPKFFGGLTNTFTYKGIGFSFLLFYNYGNKVYDNWGSNSNSDGNKGFNATDKIPRYVYDHRWRTAGNQTDVPKMVYGGSQSGSSNYSSTRFMYDGDYIRLRDVSLTYDLPNYIVKQARMGGIRVYARASNLFTYMKDSRMNFDPEVGIEGKTDQNAPMYKTLLFGIDIKF</sequence>
<dbReference type="NCBIfam" id="TIGR04057">
    <property type="entry name" value="SusC_RagA_signa"/>
    <property type="match status" value="1"/>
</dbReference>
<keyword evidence="2 8" id="KW-0813">Transport</keyword>
<dbReference type="AlphaFoldDB" id="A0A327Q9L3"/>
<evidence type="ECO:0000256" key="2">
    <source>
        <dbReference type="ARBA" id="ARBA00022448"/>
    </source>
</evidence>
<accession>A0A327Q9L3</accession>
<evidence type="ECO:0000256" key="6">
    <source>
        <dbReference type="ARBA" id="ARBA00023136"/>
    </source>
</evidence>
<dbReference type="InterPro" id="IPR023997">
    <property type="entry name" value="TonB-dep_OMP_SusC/RagA_CS"/>
</dbReference>
<feature type="transmembrane region" description="Helical" evidence="10">
    <location>
        <begin position="31"/>
        <end position="51"/>
    </location>
</feature>
<keyword evidence="5 9" id="KW-0798">TonB box</keyword>
<reference evidence="13 14" key="1">
    <citation type="submission" date="2018-06" db="EMBL/GenBank/DDBJ databases">
        <title>Genomic Encyclopedia of Archaeal and Bacterial Type Strains, Phase II (KMG-II): from individual species to whole genera.</title>
        <authorList>
            <person name="Goeker M."/>
        </authorList>
    </citation>
    <scope>NUCLEOTIDE SEQUENCE [LARGE SCALE GENOMIC DNA]</scope>
    <source>
        <strain evidence="13 14">DSM 23857</strain>
    </source>
</reference>